<comment type="caution">
    <text evidence="1">The sequence shown here is derived from an EMBL/GenBank/DDBJ whole genome shotgun (WGS) entry which is preliminary data.</text>
</comment>
<dbReference type="RefSeq" id="WP_256697582.1">
    <property type="nucleotide sequence ID" value="NZ_JAXBCZ010000001.1"/>
</dbReference>
<organism evidence="1 2">
    <name type="scientific">Actinomyces oris</name>
    <dbReference type="NCBI Taxonomy" id="544580"/>
    <lineage>
        <taxon>Bacteria</taxon>
        <taxon>Bacillati</taxon>
        <taxon>Actinomycetota</taxon>
        <taxon>Actinomycetes</taxon>
        <taxon>Actinomycetales</taxon>
        <taxon>Actinomycetaceae</taxon>
        <taxon>Actinomyces</taxon>
    </lineage>
</organism>
<gene>
    <name evidence="1" type="ORF">QU665_05390</name>
</gene>
<evidence type="ECO:0000313" key="1">
    <source>
        <dbReference type="EMBL" id="MEA1304505.1"/>
    </source>
</evidence>
<reference evidence="1 2" key="1">
    <citation type="submission" date="2023-06" db="EMBL/GenBank/DDBJ databases">
        <title>Actinomyces orist ORNL 0101 HMT-893 genome.</title>
        <authorList>
            <person name="Johnston C.D."/>
            <person name="Chen T."/>
            <person name="Dewhirst F.E."/>
        </authorList>
    </citation>
    <scope>NUCLEOTIDE SEQUENCE [LARGE SCALE GENOMIC DNA]</scope>
    <source>
        <strain evidence="1 2">ORNL 0101</strain>
    </source>
</reference>
<protein>
    <submittedName>
        <fullName evidence="1">Uncharacterized protein</fullName>
    </submittedName>
</protein>
<proteinExistence type="predicted"/>
<dbReference type="EMBL" id="JAXBCZ010000001">
    <property type="protein sequence ID" value="MEA1304505.1"/>
    <property type="molecule type" value="Genomic_DNA"/>
</dbReference>
<sequence length="153" mass="15017">MAVLHQVEGLVEVALDQGGVCCIAGEGTVELGQLAGQAVLFFCEQFQGDGSGVLGLEQAAALGFQLAAAYAQGADVFVGVGLDAAKFGLQVAGDLLAVFGGEGDGMVEVGHALFDLVNQDGAKVTGVQAVAAGADEVAVDVAAPGGGVLDQQA</sequence>
<dbReference type="AlphaFoldDB" id="A0AAW9KWY1"/>
<evidence type="ECO:0000313" key="2">
    <source>
        <dbReference type="Proteomes" id="UP001289581"/>
    </source>
</evidence>
<dbReference type="Proteomes" id="UP001289581">
    <property type="component" value="Unassembled WGS sequence"/>
</dbReference>
<name>A0AAW9KWY1_9ACTO</name>
<accession>A0AAW9KWY1</accession>
<keyword evidence="2" id="KW-1185">Reference proteome</keyword>